<evidence type="ECO:0000313" key="1">
    <source>
        <dbReference type="EMBL" id="KAJ9097645.1"/>
    </source>
</evidence>
<organism evidence="1 2">
    <name type="scientific">Naganishia friedmannii</name>
    <dbReference type="NCBI Taxonomy" id="89922"/>
    <lineage>
        <taxon>Eukaryota</taxon>
        <taxon>Fungi</taxon>
        <taxon>Dikarya</taxon>
        <taxon>Basidiomycota</taxon>
        <taxon>Agaricomycotina</taxon>
        <taxon>Tremellomycetes</taxon>
        <taxon>Filobasidiales</taxon>
        <taxon>Filobasidiaceae</taxon>
        <taxon>Naganishia</taxon>
    </lineage>
</organism>
<proteinExistence type="predicted"/>
<dbReference type="EMBL" id="JASBWT010000016">
    <property type="protein sequence ID" value="KAJ9097645.1"/>
    <property type="molecule type" value="Genomic_DNA"/>
</dbReference>
<evidence type="ECO:0000313" key="2">
    <source>
        <dbReference type="Proteomes" id="UP001227268"/>
    </source>
</evidence>
<name>A0ACC2VE18_9TREE</name>
<protein>
    <submittedName>
        <fullName evidence="1">Uncharacterized protein</fullName>
    </submittedName>
</protein>
<reference evidence="1" key="1">
    <citation type="submission" date="2023-04" db="EMBL/GenBank/DDBJ databases">
        <title>Draft Genome sequencing of Naganishia species isolated from polar environments using Oxford Nanopore Technology.</title>
        <authorList>
            <person name="Leo P."/>
            <person name="Venkateswaran K."/>
        </authorList>
    </citation>
    <scope>NUCLEOTIDE SEQUENCE</scope>
    <source>
        <strain evidence="1">MNA-CCFEE 5423</strain>
    </source>
</reference>
<accession>A0ACC2VE18</accession>
<gene>
    <name evidence="1" type="ORF">QFC21_004681</name>
</gene>
<dbReference type="Proteomes" id="UP001227268">
    <property type="component" value="Unassembled WGS sequence"/>
</dbReference>
<comment type="caution">
    <text evidence="1">The sequence shown here is derived from an EMBL/GenBank/DDBJ whole genome shotgun (WGS) entry which is preliminary data.</text>
</comment>
<keyword evidence="2" id="KW-1185">Reference proteome</keyword>
<sequence length="1054" mass="115602">MAYRVSSEGRPPTDRARSGSRHHGGRRTNDDDDDDDDDAEYSRTRLVEGGAQSRVDDIRRTTGGGSRNDGKSRTTETGNRRKEPHNHRTHHGRTGKQSGHDLTSEIETLTSRLKTQLANPKSVPWDRTIEKTSRQLRTAFVLLLFEHYTSPLAQGIDQVWMTTSYWLISAFRTMIADVEKKVAAATAGTGVGAAGDHEPRYQYASRRNDTENRDTRAGDNKRDRETLSGPVELRKLLQRFQRFLTSEIGFYHSLIRKLVKRFDLLGRHVNSVELKGYLEMLGEGLETSDADVVDTDEGGDGVFASSSSPTGNDANGQPLPRDQDQRLVTLDFSTLHLSREETHKKLSLVHKSLICLGDISRYKDLYGPERERKRLERVAAQGGHGGGGDLANRGGGGGRRNGKAGSAAVGMAGRLKDNEERFRRAKQYYMVAKGFMPDNGNPFNQLAVISVEVGDTFDAVYHYHRALACSAPFKSAGHNLRRSLDKAKRDWSAYVSERKATSGDWVVVFEELAKGREVGMFKNEEVVMQAIDGHAEVSGPELIDSHLDHLAMLIKDRLLPSADIVKTVVLALAADWNTMMDQIPPSSSGKAGDDPNYYLVYCLAISQTVCQAALEEVQSCLAPELLDALANDHSVPIPASTFPVENGEAAIDINLSVNITAALRRILPVLRIISKWLKGNIARLVRAEQDGGKVAEEVEIFASTYMDLLRHMEALFPLEQLPKLYDPLEEDYDMKGFSPVKRGMMESSEADEAGGAAARHSADVHPNEEQLMRISDILLDGKLILFQSEAKVLFGLDQTAARLGETHAIGVNVDASNAQLANLHLYRDVTVQAMPSSFAPPDSRRIDVDVEVASVGAETEDDPVNMAMRATMTDGSSLEDEDRHDKDFDDEEEEEQMVWGGRNASTPPAAADLHAHGLRTGTSSTATDLLHTLIHGPTAGARNSQTSSPTHRASFVDSSRPLPNRLFGGNFGSIWAPAFGEMNVAGDMARSRSGSGAGFPRVQRDSAHSPSIWGHSDIHRTPQQDASNSFASGSDSERHNAPGDFGQTSYTPFG</sequence>